<proteinExistence type="predicted"/>
<sequence>MDIIERSTALSATDKVFNQPPPLMNYNAFTQDVTLAECVRREGADWAEKRLIELGDVVGSEEVIGWGRRRMRLYRH</sequence>
<gene>
    <name evidence="2" type="ORF">KDK_04260</name>
</gene>
<accession>A0A402AC03</accession>
<dbReference type="Pfam" id="PF18158">
    <property type="entry name" value="AidB_N"/>
    <property type="match status" value="1"/>
</dbReference>
<organism evidence="2 3">
    <name type="scientific">Dictyobacter kobayashii</name>
    <dbReference type="NCBI Taxonomy" id="2014872"/>
    <lineage>
        <taxon>Bacteria</taxon>
        <taxon>Bacillati</taxon>
        <taxon>Chloroflexota</taxon>
        <taxon>Ktedonobacteria</taxon>
        <taxon>Ktedonobacterales</taxon>
        <taxon>Dictyobacteraceae</taxon>
        <taxon>Dictyobacter</taxon>
    </lineage>
</organism>
<keyword evidence="3" id="KW-1185">Reference proteome</keyword>
<name>A0A402AC03_9CHLR</name>
<dbReference type="EMBL" id="BIFS01000001">
    <property type="protein sequence ID" value="GCE16626.1"/>
    <property type="molecule type" value="Genomic_DNA"/>
</dbReference>
<evidence type="ECO:0000259" key="1">
    <source>
        <dbReference type="Pfam" id="PF18158"/>
    </source>
</evidence>
<dbReference type="AlphaFoldDB" id="A0A402AC03"/>
<dbReference type="InterPro" id="IPR041504">
    <property type="entry name" value="AidB_N"/>
</dbReference>
<evidence type="ECO:0000313" key="3">
    <source>
        <dbReference type="Proteomes" id="UP000287188"/>
    </source>
</evidence>
<feature type="domain" description="Adaptive response protein AidB N-terminal" evidence="1">
    <location>
        <begin position="18"/>
        <end position="69"/>
    </location>
</feature>
<evidence type="ECO:0000313" key="2">
    <source>
        <dbReference type="EMBL" id="GCE16626.1"/>
    </source>
</evidence>
<comment type="caution">
    <text evidence="2">The sequence shown here is derived from an EMBL/GenBank/DDBJ whole genome shotgun (WGS) entry which is preliminary data.</text>
</comment>
<dbReference type="Proteomes" id="UP000287188">
    <property type="component" value="Unassembled WGS sequence"/>
</dbReference>
<protein>
    <recommendedName>
        <fullName evidence="1">Adaptive response protein AidB N-terminal domain-containing protein</fullName>
    </recommendedName>
</protein>
<reference evidence="3" key="1">
    <citation type="submission" date="2018-12" db="EMBL/GenBank/DDBJ databases">
        <title>Tengunoibacter tsumagoiensis gen. nov., sp. nov., Dictyobacter kobayashii sp. nov., D. alpinus sp. nov., and D. joshuensis sp. nov. and description of Dictyobacteraceae fam. nov. within the order Ktedonobacterales isolated from Tengu-no-mugimeshi.</title>
        <authorList>
            <person name="Wang C.M."/>
            <person name="Zheng Y."/>
            <person name="Sakai Y."/>
            <person name="Toyoda A."/>
            <person name="Minakuchi Y."/>
            <person name="Abe K."/>
            <person name="Yokota A."/>
            <person name="Yabe S."/>
        </authorList>
    </citation>
    <scope>NUCLEOTIDE SEQUENCE [LARGE SCALE GENOMIC DNA]</scope>
    <source>
        <strain evidence="3">Uno11</strain>
    </source>
</reference>